<name>A0ABD1ZKZ6_9MARC</name>
<evidence type="ECO:0000313" key="2">
    <source>
        <dbReference type="EMBL" id="KAL2651635.1"/>
    </source>
</evidence>
<feature type="region of interest" description="Disordered" evidence="1">
    <location>
        <begin position="120"/>
        <end position="169"/>
    </location>
</feature>
<gene>
    <name evidence="2" type="ORF">R1flu_019763</name>
</gene>
<evidence type="ECO:0000313" key="3">
    <source>
        <dbReference type="Proteomes" id="UP001605036"/>
    </source>
</evidence>
<protein>
    <submittedName>
        <fullName evidence="2">Uncharacterized protein</fullName>
    </submittedName>
</protein>
<keyword evidence="3" id="KW-1185">Reference proteome</keyword>
<accession>A0ABD1ZKZ6</accession>
<feature type="region of interest" description="Disordered" evidence="1">
    <location>
        <begin position="197"/>
        <end position="217"/>
    </location>
</feature>
<dbReference type="AlphaFoldDB" id="A0ABD1ZKZ6"/>
<sequence length="309" mass="33297">MEQDDEEFEQLLGEIPRATSAPPHLEELQRAYGAELNNSPFAATLREDNLSPPVKPFIDIRCDEQYENFYRNYSGVKKLPPPMENRNLYTEFPLLMSPKASSNHLSPFFSGLALESPRTMAGLRPRQKQEPLATSMVSNSSSNGNCGRTASPPSDHHHPPKSAEDRSLSSAFGNLSFEESPSSSIIGGGRIHEENVVNGENRGTSNGGLDHGISGGSMPNGRVTAISNGLYSHMNAFSSGFGSEPVSGLDAFNRSPSTAIELFSQTNASSAATEIPTNGAFGGLEEYGSGQVSQQALKKYLRRNSSPRA</sequence>
<feature type="compositionally biased region" description="Basic and acidic residues" evidence="1">
    <location>
        <begin position="154"/>
        <end position="167"/>
    </location>
</feature>
<evidence type="ECO:0000256" key="1">
    <source>
        <dbReference type="SAM" id="MobiDB-lite"/>
    </source>
</evidence>
<comment type="caution">
    <text evidence="2">The sequence shown here is derived from an EMBL/GenBank/DDBJ whole genome shotgun (WGS) entry which is preliminary data.</text>
</comment>
<reference evidence="2 3" key="1">
    <citation type="submission" date="2024-09" db="EMBL/GenBank/DDBJ databases">
        <title>Chromosome-scale assembly of Riccia fluitans.</title>
        <authorList>
            <person name="Paukszto L."/>
            <person name="Sawicki J."/>
            <person name="Karawczyk K."/>
            <person name="Piernik-Szablinska J."/>
            <person name="Szczecinska M."/>
            <person name="Mazdziarz M."/>
        </authorList>
    </citation>
    <scope>NUCLEOTIDE SEQUENCE [LARGE SCALE GENOMIC DNA]</scope>
    <source>
        <strain evidence="2">Rf_01</strain>
        <tissue evidence="2">Aerial parts of the thallus</tissue>
    </source>
</reference>
<dbReference type="Proteomes" id="UP001605036">
    <property type="component" value="Unassembled WGS sequence"/>
</dbReference>
<proteinExistence type="predicted"/>
<feature type="region of interest" description="Disordered" evidence="1">
    <location>
        <begin position="1"/>
        <end position="22"/>
    </location>
</feature>
<feature type="compositionally biased region" description="Gly residues" evidence="1">
    <location>
        <begin position="205"/>
        <end position="215"/>
    </location>
</feature>
<dbReference type="EMBL" id="JBHFFA010000001">
    <property type="protein sequence ID" value="KAL2651635.1"/>
    <property type="molecule type" value="Genomic_DNA"/>
</dbReference>
<organism evidence="2 3">
    <name type="scientific">Riccia fluitans</name>
    <dbReference type="NCBI Taxonomy" id="41844"/>
    <lineage>
        <taxon>Eukaryota</taxon>
        <taxon>Viridiplantae</taxon>
        <taxon>Streptophyta</taxon>
        <taxon>Embryophyta</taxon>
        <taxon>Marchantiophyta</taxon>
        <taxon>Marchantiopsida</taxon>
        <taxon>Marchantiidae</taxon>
        <taxon>Marchantiales</taxon>
        <taxon>Ricciaceae</taxon>
        <taxon>Riccia</taxon>
    </lineage>
</organism>
<feature type="compositionally biased region" description="Polar residues" evidence="1">
    <location>
        <begin position="135"/>
        <end position="148"/>
    </location>
</feature>